<proteinExistence type="predicted"/>
<dbReference type="EMBL" id="MNAD01000321">
    <property type="protein sequence ID" value="OJT14128.1"/>
    <property type="molecule type" value="Genomic_DNA"/>
</dbReference>
<sequence length="82" mass="9213">MVQTARSMRLCGTHLYYADQAGDVQQHGWGTAQQRQRILDSRAHAQPVATVRLQTSKGGESVRRWIEPLADGERCLESAFTE</sequence>
<name>A0A1M2W2P1_TRAPU</name>
<accession>A0A1M2W2P1</accession>
<dbReference type="Proteomes" id="UP000184267">
    <property type="component" value="Unassembled WGS sequence"/>
</dbReference>
<gene>
    <name evidence="1" type="ORF">TRAPUB_9239</name>
</gene>
<keyword evidence="2" id="KW-1185">Reference proteome</keyword>
<organism evidence="1 2">
    <name type="scientific">Trametes pubescens</name>
    <name type="common">White-rot fungus</name>
    <dbReference type="NCBI Taxonomy" id="154538"/>
    <lineage>
        <taxon>Eukaryota</taxon>
        <taxon>Fungi</taxon>
        <taxon>Dikarya</taxon>
        <taxon>Basidiomycota</taxon>
        <taxon>Agaricomycotina</taxon>
        <taxon>Agaricomycetes</taxon>
        <taxon>Polyporales</taxon>
        <taxon>Polyporaceae</taxon>
        <taxon>Trametes</taxon>
    </lineage>
</organism>
<dbReference type="AlphaFoldDB" id="A0A1M2W2P1"/>
<evidence type="ECO:0000313" key="1">
    <source>
        <dbReference type="EMBL" id="OJT14128.1"/>
    </source>
</evidence>
<reference evidence="1 2" key="1">
    <citation type="submission" date="2016-10" db="EMBL/GenBank/DDBJ databases">
        <title>Genome sequence of the basidiomycete white-rot fungus Trametes pubescens.</title>
        <authorList>
            <person name="Makela M.R."/>
            <person name="Granchi Z."/>
            <person name="Peng M."/>
            <person name="De Vries R.P."/>
            <person name="Grigoriev I."/>
            <person name="Riley R."/>
            <person name="Hilden K."/>
        </authorList>
    </citation>
    <scope>NUCLEOTIDE SEQUENCE [LARGE SCALE GENOMIC DNA]</scope>
    <source>
        <strain evidence="1 2">FBCC735</strain>
    </source>
</reference>
<comment type="caution">
    <text evidence="1">The sequence shown here is derived from an EMBL/GenBank/DDBJ whole genome shotgun (WGS) entry which is preliminary data.</text>
</comment>
<protein>
    <submittedName>
        <fullName evidence="1">Uncharacterized protein</fullName>
    </submittedName>
</protein>
<evidence type="ECO:0000313" key="2">
    <source>
        <dbReference type="Proteomes" id="UP000184267"/>
    </source>
</evidence>